<comment type="catalytic activity">
    <reaction evidence="13">
        <text>a lipid A disaccharide + ATP = a lipid IVA + ADP + H(+)</text>
        <dbReference type="Rhea" id="RHEA:67840"/>
        <dbReference type="ChEBI" id="CHEBI:15378"/>
        <dbReference type="ChEBI" id="CHEBI:30616"/>
        <dbReference type="ChEBI" id="CHEBI:176343"/>
        <dbReference type="ChEBI" id="CHEBI:176425"/>
        <dbReference type="ChEBI" id="CHEBI:456216"/>
        <dbReference type="EC" id="2.7.1.130"/>
    </reaction>
</comment>
<keyword evidence="14" id="KW-1133">Transmembrane helix</keyword>
<dbReference type="OrthoDB" id="9766423at2"/>
<evidence type="ECO:0000256" key="4">
    <source>
        <dbReference type="ARBA" id="ARBA00016436"/>
    </source>
</evidence>
<dbReference type="PANTHER" id="PTHR42724:SF1">
    <property type="entry name" value="TETRAACYLDISACCHARIDE 4'-KINASE, MITOCHONDRIAL-RELATED"/>
    <property type="match status" value="1"/>
</dbReference>
<keyword evidence="14" id="KW-0472">Membrane</keyword>
<keyword evidence="11 13" id="KW-0443">Lipid metabolism</keyword>
<protein>
    <recommendedName>
        <fullName evidence="4 13">Tetraacyldisaccharide 4'-kinase</fullName>
        <ecNumber evidence="3 13">2.7.1.130</ecNumber>
    </recommendedName>
    <alternativeName>
        <fullName evidence="12 13">Lipid A 4'-kinase</fullName>
    </alternativeName>
</protein>
<evidence type="ECO:0000256" key="12">
    <source>
        <dbReference type="ARBA" id="ARBA00029757"/>
    </source>
</evidence>
<keyword evidence="14" id="KW-0812">Transmembrane</keyword>
<reference evidence="15 16" key="1">
    <citation type="submission" date="2015-08" db="EMBL/GenBank/DDBJ databases">
        <title>Complete genome sequence of Sulfurifustis variabilis.</title>
        <authorList>
            <person name="Miura A."/>
            <person name="Kojima H."/>
            <person name="Fukui M."/>
        </authorList>
    </citation>
    <scope>NUCLEOTIDE SEQUENCE [LARGE SCALE GENOMIC DNA]</scope>
    <source>
        <strain evidence="16">skN76</strain>
    </source>
</reference>
<dbReference type="Proteomes" id="UP000218899">
    <property type="component" value="Chromosome"/>
</dbReference>
<keyword evidence="7 13" id="KW-0808">Transferase</keyword>
<evidence type="ECO:0000256" key="6">
    <source>
        <dbReference type="ARBA" id="ARBA00022556"/>
    </source>
</evidence>
<dbReference type="HAMAP" id="MF_00409">
    <property type="entry name" value="LpxK"/>
    <property type="match status" value="1"/>
</dbReference>
<evidence type="ECO:0000256" key="2">
    <source>
        <dbReference type="ARBA" id="ARBA00004870"/>
    </source>
</evidence>
<keyword evidence="9 13" id="KW-0418">Kinase</keyword>
<comment type="similarity">
    <text evidence="13">Belongs to the LpxK family.</text>
</comment>
<feature type="transmembrane region" description="Helical" evidence="14">
    <location>
        <begin position="16"/>
        <end position="34"/>
    </location>
</feature>
<evidence type="ECO:0000256" key="1">
    <source>
        <dbReference type="ARBA" id="ARBA00002274"/>
    </source>
</evidence>
<evidence type="ECO:0000256" key="10">
    <source>
        <dbReference type="ARBA" id="ARBA00022840"/>
    </source>
</evidence>
<evidence type="ECO:0000256" key="7">
    <source>
        <dbReference type="ARBA" id="ARBA00022679"/>
    </source>
</evidence>
<evidence type="ECO:0000256" key="11">
    <source>
        <dbReference type="ARBA" id="ARBA00023098"/>
    </source>
</evidence>
<dbReference type="UniPathway" id="UPA00359">
    <property type="reaction ID" value="UER00482"/>
</dbReference>
<evidence type="ECO:0000256" key="8">
    <source>
        <dbReference type="ARBA" id="ARBA00022741"/>
    </source>
</evidence>
<comment type="function">
    <text evidence="1 13">Transfers the gamma-phosphate of ATP to the 4'-position of a tetraacyldisaccharide 1-phosphate intermediate (termed DS-1-P) to form tetraacyldisaccharide 1,4'-bis-phosphate (lipid IVA).</text>
</comment>
<proteinExistence type="inferred from homology"/>
<dbReference type="RefSeq" id="WP_096460955.1">
    <property type="nucleotide sequence ID" value="NZ_AP014936.1"/>
</dbReference>
<dbReference type="Pfam" id="PF02606">
    <property type="entry name" value="LpxK"/>
    <property type="match status" value="1"/>
</dbReference>
<organism evidence="15 16">
    <name type="scientific">Sulfurifustis variabilis</name>
    <dbReference type="NCBI Taxonomy" id="1675686"/>
    <lineage>
        <taxon>Bacteria</taxon>
        <taxon>Pseudomonadati</taxon>
        <taxon>Pseudomonadota</taxon>
        <taxon>Gammaproteobacteria</taxon>
        <taxon>Acidiferrobacterales</taxon>
        <taxon>Acidiferrobacteraceae</taxon>
        <taxon>Sulfurifustis</taxon>
    </lineage>
</organism>
<dbReference type="GO" id="GO:0005886">
    <property type="term" value="C:plasma membrane"/>
    <property type="evidence" value="ECO:0007669"/>
    <property type="project" value="TreeGrafter"/>
</dbReference>
<evidence type="ECO:0000256" key="13">
    <source>
        <dbReference type="HAMAP-Rule" id="MF_00409"/>
    </source>
</evidence>
<evidence type="ECO:0000256" key="9">
    <source>
        <dbReference type="ARBA" id="ARBA00022777"/>
    </source>
</evidence>
<evidence type="ECO:0000313" key="15">
    <source>
        <dbReference type="EMBL" id="BAU48449.1"/>
    </source>
</evidence>
<evidence type="ECO:0000313" key="16">
    <source>
        <dbReference type="Proteomes" id="UP000218899"/>
    </source>
</evidence>
<dbReference type="NCBIfam" id="TIGR00682">
    <property type="entry name" value="lpxK"/>
    <property type="match status" value="1"/>
</dbReference>
<keyword evidence="6 13" id="KW-0441">Lipid A biosynthesis</keyword>
<dbReference type="InterPro" id="IPR027417">
    <property type="entry name" value="P-loop_NTPase"/>
</dbReference>
<dbReference type="GO" id="GO:0009244">
    <property type="term" value="P:lipopolysaccharide core region biosynthetic process"/>
    <property type="evidence" value="ECO:0007669"/>
    <property type="project" value="TreeGrafter"/>
</dbReference>
<dbReference type="PANTHER" id="PTHR42724">
    <property type="entry name" value="TETRAACYLDISACCHARIDE 4'-KINASE"/>
    <property type="match status" value="1"/>
</dbReference>
<evidence type="ECO:0000256" key="3">
    <source>
        <dbReference type="ARBA" id="ARBA00012071"/>
    </source>
</evidence>
<dbReference type="AlphaFoldDB" id="A0A1B4V4K7"/>
<dbReference type="SUPFAM" id="SSF52540">
    <property type="entry name" value="P-loop containing nucleoside triphosphate hydrolases"/>
    <property type="match status" value="1"/>
</dbReference>
<dbReference type="GO" id="GO:0009245">
    <property type="term" value="P:lipid A biosynthetic process"/>
    <property type="evidence" value="ECO:0007669"/>
    <property type="project" value="UniProtKB-UniRule"/>
</dbReference>
<keyword evidence="10 13" id="KW-0067">ATP-binding</keyword>
<feature type="binding site" evidence="13">
    <location>
        <begin position="60"/>
        <end position="67"/>
    </location>
    <ligand>
        <name>ATP</name>
        <dbReference type="ChEBI" id="CHEBI:30616"/>
    </ligand>
</feature>
<keyword evidence="8 13" id="KW-0547">Nucleotide-binding</keyword>
<keyword evidence="5 13" id="KW-0444">Lipid biosynthesis</keyword>
<sequence>MTPARRWERTWSADGWASRLLLPLSLLFSATVRVRRRLYRLGWFRTTRLPIPVIVVGNVTVGGTGKTPLVLWIAQRLQRQGWRPGIVTRGYGGRARCWPQRVLPETDARLVGDEPVLLARRSACPVIADPDRPRGAARLQTLGCDIVVADDGLQHYRLARDLEIAVIDGDRRFGNGRCLPAGPLREPLARLECVDARVVQGEPKAGEWGMTLQPTAFHRVGGEEHRAPAAFRDETVHAVAGIGNPGRFFAHLRALGIRVIEHPFPDHHPFVPGDLRFGDARPVVMTEKDAVKCSRFPLDNAWYLAVSAAPDPRFAEWLDNRLTELRRG</sequence>
<name>A0A1B4V4K7_9GAMM</name>
<dbReference type="GO" id="GO:0005524">
    <property type="term" value="F:ATP binding"/>
    <property type="evidence" value="ECO:0007669"/>
    <property type="project" value="UniProtKB-UniRule"/>
</dbReference>
<dbReference type="EC" id="2.7.1.130" evidence="3 13"/>
<accession>A0A1B4V4K7</accession>
<dbReference type="GO" id="GO:0009029">
    <property type="term" value="F:lipid-A 4'-kinase activity"/>
    <property type="evidence" value="ECO:0007669"/>
    <property type="project" value="UniProtKB-UniRule"/>
</dbReference>
<dbReference type="KEGG" id="sva:SVA_1895"/>
<evidence type="ECO:0000256" key="14">
    <source>
        <dbReference type="SAM" id="Phobius"/>
    </source>
</evidence>
<gene>
    <name evidence="13" type="primary">lpxK</name>
    <name evidence="15" type="ORF">SVA_1895</name>
</gene>
<comment type="pathway">
    <text evidence="2 13">Glycolipid biosynthesis; lipid IV(A) biosynthesis; lipid IV(A) from (3R)-3-hydroxytetradecanoyl-[acyl-carrier-protein] and UDP-N-acetyl-alpha-D-glucosamine: step 6/6.</text>
</comment>
<dbReference type="InterPro" id="IPR003758">
    <property type="entry name" value="LpxK"/>
</dbReference>
<evidence type="ECO:0000256" key="5">
    <source>
        <dbReference type="ARBA" id="ARBA00022516"/>
    </source>
</evidence>
<dbReference type="EMBL" id="AP014936">
    <property type="protein sequence ID" value="BAU48449.1"/>
    <property type="molecule type" value="Genomic_DNA"/>
</dbReference>
<keyword evidence="16" id="KW-1185">Reference proteome</keyword>